<reference evidence="3 4" key="2">
    <citation type="submission" date="2018-06" db="EMBL/GenBank/DDBJ databases">
        <title>Metagenomic assembly of (sub)arctic Cyanobacteria and their associated microbiome from non-axenic cultures.</title>
        <authorList>
            <person name="Baurain D."/>
        </authorList>
    </citation>
    <scope>NUCLEOTIDE SEQUENCE [LARGE SCALE GENOMIC DNA]</scope>
    <source>
        <strain evidence="3">ULC129bin1</strain>
    </source>
</reference>
<evidence type="ECO:0000259" key="2">
    <source>
        <dbReference type="Pfam" id="PF00850"/>
    </source>
</evidence>
<organism evidence="3 4">
    <name type="scientific">Leptolyngbya foveolarum</name>
    <dbReference type="NCBI Taxonomy" id="47253"/>
    <lineage>
        <taxon>Bacteria</taxon>
        <taxon>Bacillati</taxon>
        <taxon>Cyanobacteriota</taxon>
        <taxon>Cyanophyceae</taxon>
        <taxon>Leptolyngbyales</taxon>
        <taxon>Leptolyngbyaceae</taxon>
        <taxon>Leptolyngbya group</taxon>
        <taxon>Leptolyngbya</taxon>
    </lineage>
</organism>
<accession>A0A2W4UM80</accession>
<evidence type="ECO:0000313" key="3">
    <source>
        <dbReference type="EMBL" id="PZO22526.1"/>
    </source>
</evidence>
<feature type="domain" description="Histone deacetylase" evidence="2">
    <location>
        <begin position="82"/>
        <end position="331"/>
    </location>
</feature>
<dbReference type="PRINTS" id="PR01270">
    <property type="entry name" value="HDASUPER"/>
</dbReference>
<dbReference type="InterPro" id="IPR000286">
    <property type="entry name" value="HDACs"/>
</dbReference>
<evidence type="ECO:0000313" key="4">
    <source>
        <dbReference type="Proteomes" id="UP000249354"/>
    </source>
</evidence>
<dbReference type="InterPro" id="IPR023801">
    <property type="entry name" value="His_deacetylse_dom"/>
</dbReference>
<name>A0A2W4UM80_9CYAN</name>
<protein>
    <submittedName>
        <fullName evidence="3">Histone deacetylase</fullName>
    </submittedName>
</protein>
<dbReference type="Gene3D" id="3.40.800.20">
    <property type="entry name" value="Histone deacetylase domain"/>
    <property type="match status" value="1"/>
</dbReference>
<proteinExistence type="inferred from homology"/>
<comment type="caution">
    <text evidence="3">The sequence shown here is derived from an EMBL/GenBank/DDBJ whole genome shotgun (WGS) entry which is preliminary data.</text>
</comment>
<dbReference type="InterPro" id="IPR023696">
    <property type="entry name" value="Ureohydrolase_dom_sf"/>
</dbReference>
<dbReference type="GO" id="GO:0040029">
    <property type="term" value="P:epigenetic regulation of gene expression"/>
    <property type="evidence" value="ECO:0007669"/>
    <property type="project" value="TreeGrafter"/>
</dbReference>
<reference evidence="4" key="1">
    <citation type="submission" date="2018-04" db="EMBL/GenBank/DDBJ databases">
        <authorList>
            <person name="Cornet L."/>
        </authorList>
    </citation>
    <scope>NUCLEOTIDE SEQUENCE [LARGE SCALE GENOMIC DNA]</scope>
</reference>
<evidence type="ECO:0000256" key="1">
    <source>
        <dbReference type="ARBA" id="ARBA00005947"/>
    </source>
</evidence>
<comment type="similarity">
    <text evidence="1">Belongs to the histone deacetylase family.</text>
</comment>
<sequence>MAYEFPVFYSDLFLTHDTGAGHPENATRLVAVVDYLKASQRKHRESELNLPMASGSRNDDLAKQKDDWASRIVWREPSSRSVLPDVHRVHDSGYVAALKAFAKKGGGYLDADTLASPQSYEVALLAVAAWLDGVDVVIEQQSPAFALVRPPGHHAERDRPMGFCLLSNAAIAAHYALASGVERVAILDWDVHHGNGTQALIEENPNLAYCSFHQSPAYPGTGAATERGRYQNVLNLPVPPGSVLADYQMLWEEQAQAFFSDFLASAKSSLLIVSAGYDANQADPLAGVSLHPEDYGWFTQQCMKLTPAVLFGLEGGYDFTALAESVAATIRVAIEAMDKS</sequence>
<dbReference type="AlphaFoldDB" id="A0A2W4UM80"/>
<dbReference type="SUPFAM" id="SSF52768">
    <property type="entry name" value="Arginase/deacetylase"/>
    <property type="match status" value="1"/>
</dbReference>
<dbReference type="GO" id="GO:0004407">
    <property type="term" value="F:histone deacetylase activity"/>
    <property type="evidence" value="ECO:0007669"/>
    <property type="project" value="TreeGrafter"/>
</dbReference>
<dbReference type="PANTHER" id="PTHR10625:SF10">
    <property type="entry name" value="HISTONE DEACETYLASE HDAC1"/>
    <property type="match status" value="1"/>
</dbReference>
<gene>
    <name evidence="3" type="ORF">DCF25_02680</name>
</gene>
<dbReference type="EMBL" id="QBMC01000009">
    <property type="protein sequence ID" value="PZO22526.1"/>
    <property type="molecule type" value="Genomic_DNA"/>
</dbReference>
<dbReference type="PANTHER" id="PTHR10625">
    <property type="entry name" value="HISTONE DEACETYLASE HDAC1-RELATED"/>
    <property type="match status" value="1"/>
</dbReference>
<dbReference type="Proteomes" id="UP000249354">
    <property type="component" value="Unassembled WGS sequence"/>
</dbReference>
<dbReference type="Pfam" id="PF00850">
    <property type="entry name" value="Hist_deacetyl"/>
    <property type="match status" value="1"/>
</dbReference>
<dbReference type="InterPro" id="IPR037138">
    <property type="entry name" value="His_deacetylse_dom_sf"/>
</dbReference>
<dbReference type="CDD" id="cd09992">
    <property type="entry name" value="HDAC_classII"/>
    <property type="match status" value="1"/>
</dbReference>